<accession>A0A6J6PX67</accession>
<dbReference type="AlphaFoldDB" id="A0A6J6PX67"/>
<evidence type="ECO:0000313" key="1">
    <source>
        <dbReference type="EMBL" id="CAB4700394.1"/>
    </source>
</evidence>
<organism evidence="1">
    <name type="scientific">freshwater metagenome</name>
    <dbReference type="NCBI Taxonomy" id="449393"/>
    <lineage>
        <taxon>unclassified sequences</taxon>
        <taxon>metagenomes</taxon>
        <taxon>ecological metagenomes</taxon>
    </lineage>
</organism>
<sequence length="91" mass="9290">MHAVFAGHGLERLELLKSCLAQAFVAADAVGGAGWLALFVEVWGIDGDVLPSEAIFGPCLSGTLLAQQAERIGVFAADAPLVGDALGALEL</sequence>
<name>A0A6J6PX67_9ZZZZ</name>
<dbReference type="EMBL" id="CAEZXM010000235">
    <property type="protein sequence ID" value="CAB4700394.1"/>
    <property type="molecule type" value="Genomic_DNA"/>
</dbReference>
<gene>
    <name evidence="1" type="ORF">UFOPK2366_01242</name>
</gene>
<proteinExistence type="predicted"/>
<protein>
    <submittedName>
        <fullName evidence="1">Unannotated protein</fullName>
    </submittedName>
</protein>
<reference evidence="1" key="1">
    <citation type="submission" date="2020-05" db="EMBL/GenBank/DDBJ databases">
        <authorList>
            <person name="Chiriac C."/>
            <person name="Salcher M."/>
            <person name="Ghai R."/>
            <person name="Kavagutti S V."/>
        </authorList>
    </citation>
    <scope>NUCLEOTIDE SEQUENCE</scope>
</reference>